<dbReference type="PANTHER" id="PTHR46421">
    <property type="entry name" value="PROGRAMMED CELL DEATH PROTEIN 2-LIKE"/>
    <property type="match status" value="1"/>
</dbReference>
<dbReference type="Pfam" id="PF04194">
    <property type="entry name" value="PDCD2_C"/>
    <property type="match status" value="1"/>
</dbReference>
<organism evidence="2">
    <name type="scientific">Graphocephala atropunctata</name>
    <dbReference type="NCBI Taxonomy" id="36148"/>
    <lineage>
        <taxon>Eukaryota</taxon>
        <taxon>Metazoa</taxon>
        <taxon>Ecdysozoa</taxon>
        <taxon>Arthropoda</taxon>
        <taxon>Hexapoda</taxon>
        <taxon>Insecta</taxon>
        <taxon>Pterygota</taxon>
        <taxon>Neoptera</taxon>
        <taxon>Paraneoptera</taxon>
        <taxon>Hemiptera</taxon>
        <taxon>Auchenorrhyncha</taxon>
        <taxon>Membracoidea</taxon>
        <taxon>Cicadellidae</taxon>
        <taxon>Cicadellinae</taxon>
        <taxon>Cicadellini</taxon>
        <taxon>Graphocephala</taxon>
    </lineage>
</organism>
<protein>
    <recommendedName>
        <fullName evidence="1">Programmed cell death protein 2 C-terminal domain-containing protein</fullName>
    </recommendedName>
</protein>
<sequence>MAQNKSKVYIGFEDEWITQKHLPTVNFTTNKAGGKPDWIENKSVTTNPSCRLCGLIMPLVVQIYAPLEKSLYHRTLYLFGCINPSCWNQNESWVCVRSQILDKSTPELERSTSTVESFDWCDGANVWEDEENGNVFGNTRDDKIGRDSLQLSNMLASMDFNNSEEVSSVGAMGHLLSPMATAEIDGDEDEVVTIDTPVTAETNMVALFDQAKPVPQVPSDSLEFVSFFISVSEEDEVRISSPVNAECNSQFQMYDEESNSIMDQRSLGQTGAGSGEIGEKYEKSLPAHGDKLFHTFISRIQKHPGQILRYIREGGSPLLLYPAGEVPQRCQHCQGSLMFEVQLLPTLIPSLQLVGSGCGHIEFGTVLVMTCQRSCWLPQDTVRSEYVLVQREL</sequence>
<dbReference type="PANTHER" id="PTHR46421:SF1">
    <property type="entry name" value="PROGRAMMED CELL DEATH PROTEIN 2-LIKE"/>
    <property type="match status" value="1"/>
</dbReference>
<dbReference type="EMBL" id="GEBQ01023669">
    <property type="protein sequence ID" value="JAT16308.1"/>
    <property type="molecule type" value="Transcribed_RNA"/>
</dbReference>
<evidence type="ECO:0000313" key="2">
    <source>
        <dbReference type="EMBL" id="JAT16308.1"/>
    </source>
</evidence>
<dbReference type="GO" id="GO:0006915">
    <property type="term" value="P:apoptotic process"/>
    <property type="evidence" value="ECO:0007669"/>
    <property type="project" value="TreeGrafter"/>
</dbReference>
<reference evidence="2" key="1">
    <citation type="submission" date="2015-11" db="EMBL/GenBank/DDBJ databases">
        <title>De novo transcriptome assembly of four potential Pierce s Disease insect vectors from Arizona vineyards.</title>
        <authorList>
            <person name="Tassone E.E."/>
        </authorList>
    </citation>
    <scope>NUCLEOTIDE SEQUENCE</scope>
</reference>
<gene>
    <name evidence="2" type="ORF">g.5276</name>
</gene>
<dbReference type="GO" id="GO:0005737">
    <property type="term" value="C:cytoplasm"/>
    <property type="evidence" value="ECO:0007669"/>
    <property type="project" value="InterPro"/>
</dbReference>
<dbReference type="InterPro" id="IPR007320">
    <property type="entry name" value="PDCD2_C"/>
</dbReference>
<dbReference type="InterPro" id="IPR052815">
    <property type="entry name" value="PDCD2-like_regulator"/>
</dbReference>
<evidence type="ECO:0000259" key="1">
    <source>
        <dbReference type="Pfam" id="PF04194"/>
    </source>
</evidence>
<proteinExistence type="predicted"/>
<dbReference type="AlphaFoldDB" id="A0A1B6KXX9"/>
<name>A0A1B6KXX9_9HEMI</name>
<feature type="domain" description="Programmed cell death protein 2 C-terminal" evidence="1">
    <location>
        <begin position="290"/>
        <end position="390"/>
    </location>
</feature>
<accession>A0A1B6KXX9</accession>